<dbReference type="EC" id="2.7.7.101" evidence="12"/>
<evidence type="ECO:0000256" key="2">
    <source>
        <dbReference type="ARBA" id="ARBA00022515"/>
    </source>
</evidence>
<evidence type="ECO:0000256" key="12">
    <source>
        <dbReference type="HAMAP-Rule" id="MF_00974"/>
    </source>
</evidence>
<dbReference type="AlphaFoldDB" id="A0A2M6WP15"/>
<dbReference type="Gene3D" id="3.90.980.10">
    <property type="entry name" value="DNA primase, catalytic core, N-terminal domain"/>
    <property type="match status" value="1"/>
</dbReference>
<evidence type="ECO:0000256" key="5">
    <source>
        <dbReference type="ARBA" id="ARBA00022705"/>
    </source>
</evidence>
<sequence length="598" mass="67704">MNPSEEIKSKLDITEVLGEYISLRPAGGNLRAVCPFHQEKTPSFMVSPEKQIWHCFGCGRGGDIFGFVMEMEGLNFSEALRLLAPKAGVTLKREDMEESSKRSRLLEVVELARDYYHLQLFKNESIKKYLKDRGLNEETVRSFKIGYSPESWDDVITLLKQKKYTDEEIFLAGLSAKKEGTAKYYNRFRDRIMFPINDVSGQPIGFSARVNPANTNPELEKMGKYINSPRTNIYDKGRVLFALDKAKQAIKSENLAVIVEGQMDAISSHQHGFKNTVASSGTALTAEQIKLIKRYTNNVALAFDADNAGQIAADRGIKEAMAAELDIKVIIIPGGKDPDEALRQNPAKWAEAIKSARPMMEYYFDKVLKEADLSQSTGKKLVAKKILEMINKFSNKIEIDHWLRRLSNKINISEEVLRETINSIRKPVEVKYTKKVSLPDRIDISQSREDKLSGLLLSLILKFPDFTEYVVNNLSAEHLDGPHYRPFYNQLIIYYNTNKALDYHSFRGHLESQDPALASQLDTLSLLADKDFAEIDLALVKGEIIKTILALKKSSLKNRMAEIEKQIAQAENNNDSQKSSDLMSELKLLSEESKELDI</sequence>
<dbReference type="InterPro" id="IPR036977">
    <property type="entry name" value="DNA_primase_Znf_CHC2"/>
</dbReference>
<comment type="function">
    <text evidence="12 13">RNA polymerase that catalyzes the synthesis of short RNA molecules used as primers for DNA polymerase during DNA replication.</text>
</comment>
<keyword evidence="8 12" id="KW-0862">Zinc</keyword>
<protein>
    <recommendedName>
        <fullName evidence="12 13">DNA primase</fullName>
        <ecNumber evidence="12">2.7.7.101</ecNumber>
    </recommendedName>
</protein>
<proteinExistence type="inferred from homology"/>
<dbReference type="InterPro" id="IPR016136">
    <property type="entry name" value="DNA_helicase_N/primase_C"/>
</dbReference>
<feature type="domain" description="Toprim" evidence="16">
    <location>
        <begin position="254"/>
        <end position="337"/>
    </location>
</feature>
<dbReference type="NCBIfam" id="TIGR01391">
    <property type="entry name" value="dnaG"/>
    <property type="match status" value="1"/>
</dbReference>
<dbReference type="Pfam" id="PF13155">
    <property type="entry name" value="Toprim_2"/>
    <property type="match status" value="1"/>
</dbReference>
<gene>
    <name evidence="12" type="primary">dnaG</name>
    <name evidence="17" type="ORF">COT98_03405</name>
</gene>
<dbReference type="InterPro" id="IPR006171">
    <property type="entry name" value="TOPRIM_dom"/>
</dbReference>
<evidence type="ECO:0000256" key="14">
    <source>
        <dbReference type="PIRSR" id="PIRSR002811-1"/>
    </source>
</evidence>
<dbReference type="InterPro" id="IPR019475">
    <property type="entry name" value="DNA_primase_DnaB-bd"/>
</dbReference>
<dbReference type="Gene3D" id="3.40.1360.10">
    <property type="match status" value="1"/>
</dbReference>
<evidence type="ECO:0000313" key="18">
    <source>
        <dbReference type="Proteomes" id="UP000228900"/>
    </source>
</evidence>
<dbReference type="InterPro" id="IPR050219">
    <property type="entry name" value="DnaG_primase"/>
</dbReference>
<organism evidence="17 18">
    <name type="scientific">Candidatus Falkowbacteria bacterium CG10_big_fil_rev_8_21_14_0_10_39_9</name>
    <dbReference type="NCBI Taxonomy" id="1974566"/>
    <lineage>
        <taxon>Bacteria</taxon>
        <taxon>Candidatus Falkowiibacteriota</taxon>
    </lineage>
</organism>
<dbReference type="InterPro" id="IPR034151">
    <property type="entry name" value="TOPRIM_DnaG_bac"/>
</dbReference>
<dbReference type="PANTHER" id="PTHR30313">
    <property type="entry name" value="DNA PRIMASE"/>
    <property type="match status" value="1"/>
</dbReference>
<dbReference type="GO" id="GO:0005737">
    <property type="term" value="C:cytoplasm"/>
    <property type="evidence" value="ECO:0007669"/>
    <property type="project" value="TreeGrafter"/>
</dbReference>
<dbReference type="FunFam" id="3.90.580.10:FF:000001">
    <property type="entry name" value="DNA primase"/>
    <property type="match status" value="1"/>
</dbReference>
<evidence type="ECO:0000256" key="11">
    <source>
        <dbReference type="ARBA" id="ARBA00023163"/>
    </source>
</evidence>
<dbReference type="CDD" id="cd03364">
    <property type="entry name" value="TOPRIM_DnaG_primases"/>
    <property type="match status" value="1"/>
</dbReference>
<keyword evidence="7 12" id="KW-0863">Zinc-finger</keyword>
<keyword evidence="3 12" id="KW-0808">Transferase</keyword>
<dbReference type="EMBL" id="PFAQ01000046">
    <property type="protein sequence ID" value="PIT94484.1"/>
    <property type="molecule type" value="Genomic_DNA"/>
</dbReference>
<dbReference type="GO" id="GO:0008270">
    <property type="term" value="F:zinc ion binding"/>
    <property type="evidence" value="ECO:0007669"/>
    <property type="project" value="UniProtKB-UniRule"/>
</dbReference>
<dbReference type="Proteomes" id="UP000228900">
    <property type="component" value="Unassembled WGS sequence"/>
</dbReference>
<dbReference type="FunFam" id="3.40.1360.10:FF:000002">
    <property type="entry name" value="DNA primase"/>
    <property type="match status" value="1"/>
</dbReference>
<dbReference type="InterPro" id="IPR002694">
    <property type="entry name" value="Znf_CHC2"/>
</dbReference>
<comment type="caution">
    <text evidence="17">The sequence shown here is derived from an EMBL/GenBank/DDBJ whole genome shotgun (WGS) entry which is preliminary data.</text>
</comment>
<keyword evidence="2 12" id="KW-0639">Primosome</keyword>
<dbReference type="GO" id="GO:0003677">
    <property type="term" value="F:DNA binding"/>
    <property type="evidence" value="ECO:0007669"/>
    <property type="project" value="UniProtKB-KW"/>
</dbReference>
<feature type="region of interest" description="Disordered" evidence="15">
    <location>
        <begin position="568"/>
        <end position="598"/>
    </location>
</feature>
<evidence type="ECO:0000256" key="10">
    <source>
        <dbReference type="ARBA" id="ARBA00023125"/>
    </source>
</evidence>
<evidence type="ECO:0000256" key="1">
    <source>
        <dbReference type="ARBA" id="ARBA00022478"/>
    </source>
</evidence>
<evidence type="ECO:0000256" key="3">
    <source>
        <dbReference type="ARBA" id="ARBA00022679"/>
    </source>
</evidence>
<evidence type="ECO:0000256" key="4">
    <source>
        <dbReference type="ARBA" id="ARBA00022695"/>
    </source>
</evidence>
<dbReference type="HAMAP" id="MF_00974">
    <property type="entry name" value="DNA_primase_DnaG"/>
    <property type="match status" value="1"/>
</dbReference>
<keyword evidence="11 12" id="KW-0804">Transcription</keyword>
<evidence type="ECO:0000256" key="6">
    <source>
        <dbReference type="ARBA" id="ARBA00022723"/>
    </source>
</evidence>
<keyword evidence="9" id="KW-0460">Magnesium</keyword>
<evidence type="ECO:0000256" key="9">
    <source>
        <dbReference type="ARBA" id="ARBA00022842"/>
    </source>
</evidence>
<keyword evidence="5 12" id="KW-0235">DNA replication</keyword>
<keyword evidence="6 12" id="KW-0479">Metal-binding</keyword>
<keyword evidence="4 12" id="KW-0548">Nucleotidyltransferase</keyword>
<dbReference type="SMART" id="SM00493">
    <property type="entry name" value="TOPRIM"/>
    <property type="match status" value="1"/>
</dbReference>
<keyword evidence="10 12" id="KW-0238">DNA-binding</keyword>
<evidence type="ECO:0000259" key="16">
    <source>
        <dbReference type="PROSITE" id="PS50880"/>
    </source>
</evidence>
<dbReference type="SUPFAM" id="SSF57783">
    <property type="entry name" value="Zinc beta-ribbon"/>
    <property type="match status" value="1"/>
</dbReference>
<dbReference type="Gene3D" id="3.90.580.10">
    <property type="entry name" value="Zinc finger, CHC2-type domain"/>
    <property type="match status" value="1"/>
</dbReference>
<evidence type="ECO:0000256" key="13">
    <source>
        <dbReference type="PIRNR" id="PIRNR002811"/>
    </source>
</evidence>
<dbReference type="GO" id="GO:0003899">
    <property type="term" value="F:DNA-directed RNA polymerase activity"/>
    <property type="evidence" value="ECO:0007669"/>
    <property type="project" value="UniProtKB-UniRule"/>
</dbReference>
<accession>A0A2M6WP15</accession>
<dbReference type="PROSITE" id="PS50880">
    <property type="entry name" value="TOPRIM"/>
    <property type="match status" value="1"/>
</dbReference>
<dbReference type="PANTHER" id="PTHR30313:SF2">
    <property type="entry name" value="DNA PRIMASE"/>
    <property type="match status" value="1"/>
</dbReference>
<name>A0A2M6WP15_9BACT</name>
<comment type="domain">
    <text evidence="12">Contains an N-terminal zinc-binding domain, a central core domain that contains the primase activity, and a C-terminal DnaB-binding domain.</text>
</comment>
<dbReference type="Pfam" id="PF10410">
    <property type="entry name" value="DnaB_bind"/>
    <property type="match status" value="1"/>
</dbReference>
<comment type="similarity">
    <text evidence="12 13">Belongs to the DnaG primase family.</text>
</comment>
<dbReference type="GO" id="GO:0000428">
    <property type="term" value="C:DNA-directed RNA polymerase complex"/>
    <property type="evidence" value="ECO:0007669"/>
    <property type="project" value="UniProtKB-KW"/>
</dbReference>
<dbReference type="InterPro" id="IPR030846">
    <property type="entry name" value="DnaG_bac"/>
</dbReference>
<feature type="compositionally biased region" description="Basic and acidic residues" evidence="15">
    <location>
        <begin position="588"/>
        <end position="598"/>
    </location>
</feature>
<comment type="subunit">
    <text evidence="12">Monomer. Interacts with DnaB.</text>
</comment>
<evidence type="ECO:0000256" key="8">
    <source>
        <dbReference type="ARBA" id="ARBA00022833"/>
    </source>
</evidence>
<reference evidence="18" key="1">
    <citation type="submission" date="2017-09" db="EMBL/GenBank/DDBJ databases">
        <title>Depth-based differentiation of microbial function through sediment-hosted aquifers and enrichment of novel symbionts in the deep terrestrial subsurface.</title>
        <authorList>
            <person name="Probst A.J."/>
            <person name="Ladd B."/>
            <person name="Jarett J.K."/>
            <person name="Geller-Mcgrath D.E."/>
            <person name="Sieber C.M.K."/>
            <person name="Emerson J.B."/>
            <person name="Anantharaman K."/>
            <person name="Thomas B.C."/>
            <person name="Malmstrom R."/>
            <person name="Stieglmeier M."/>
            <person name="Klingl A."/>
            <person name="Woyke T."/>
            <person name="Ryan C.M."/>
            <person name="Banfield J.F."/>
        </authorList>
    </citation>
    <scope>NUCLEOTIDE SEQUENCE [LARGE SCALE GENOMIC DNA]</scope>
</reference>
<dbReference type="InterPro" id="IPR013264">
    <property type="entry name" value="DNAG_N"/>
</dbReference>
<dbReference type="Pfam" id="PF01807">
    <property type="entry name" value="Zn_ribbon_DnaG"/>
    <property type="match status" value="1"/>
</dbReference>
<dbReference type="InterPro" id="IPR006295">
    <property type="entry name" value="DNA_primase_DnaG"/>
</dbReference>
<comment type="cofactor">
    <cofactor evidence="12 13 14">
        <name>Zn(2+)</name>
        <dbReference type="ChEBI" id="CHEBI:29105"/>
    </cofactor>
    <text evidence="12 13 14">Binds 1 zinc ion per monomer.</text>
</comment>
<dbReference type="PIRSF" id="PIRSF002811">
    <property type="entry name" value="DnaG"/>
    <property type="match status" value="1"/>
</dbReference>
<evidence type="ECO:0000256" key="15">
    <source>
        <dbReference type="SAM" id="MobiDB-lite"/>
    </source>
</evidence>
<dbReference type="Pfam" id="PF08275">
    <property type="entry name" value="DNAG_N"/>
    <property type="match status" value="1"/>
</dbReference>
<dbReference type="GO" id="GO:0006269">
    <property type="term" value="P:DNA replication, synthesis of primer"/>
    <property type="evidence" value="ECO:0007669"/>
    <property type="project" value="UniProtKB-UniRule"/>
</dbReference>
<keyword evidence="1 12" id="KW-0240">DNA-directed RNA polymerase</keyword>
<dbReference type="InterPro" id="IPR037068">
    <property type="entry name" value="DNA_primase_core_N_sf"/>
</dbReference>
<dbReference type="Gene3D" id="1.10.860.10">
    <property type="entry name" value="DNAb Helicase, Chain A"/>
    <property type="match status" value="1"/>
</dbReference>
<comment type="catalytic activity">
    <reaction evidence="12">
        <text>ssDNA + n NTP = ssDNA/pppN(pN)n-1 hybrid + (n-1) diphosphate.</text>
        <dbReference type="EC" id="2.7.7.101"/>
    </reaction>
</comment>
<dbReference type="GO" id="GO:1990077">
    <property type="term" value="C:primosome complex"/>
    <property type="evidence" value="ECO:0007669"/>
    <property type="project" value="UniProtKB-KW"/>
</dbReference>
<evidence type="ECO:0000256" key="7">
    <source>
        <dbReference type="ARBA" id="ARBA00022771"/>
    </source>
</evidence>
<dbReference type="SMART" id="SM00400">
    <property type="entry name" value="ZnF_CHCC"/>
    <property type="match status" value="1"/>
</dbReference>
<dbReference type="SUPFAM" id="SSF56731">
    <property type="entry name" value="DNA primase core"/>
    <property type="match status" value="1"/>
</dbReference>
<evidence type="ECO:0000313" key="17">
    <source>
        <dbReference type="EMBL" id="PIT94484.1"/>
    </source>
</evidence>
<feature type="zinc finger region" description="CHC2-type" evidence="12 14">
    <location>
        <begin position="34"/>
        <end position="58"/>
    </location>
</feature>